<dbReference type="Proteomes" id="UP001500936">
    <property type="component" value="Unassembled WGS sequence"/>
</dbReference>
<sequence>MEVYSVEIIDPKAKELLQDMADKELIVLKPTSIPVKSKPLSEEELAQARARIMRGSPSLDVDEMVAHIRETRDRRLPFRDDE</sequence>
<evidence type="ECO:0000313" key="1">
    <source>
        <dbReference type="EMBL" id="GAA4398233.1"/>
    </source>
</evidence>
<proteinExistence type="predicted"/>
<name>A0ABP8JZB4_9BACT</name>
<keyword evidence="2" id="KW-1185">Reference proteome</keyword>
<gene>
    <name evidence="1" type="ORF">GCM10023187_08680</name>
</gene>
<accession>A0ABP8JZB4</accession>
<evidence type="ECO:0000313" key="2">
    <source>
        <dbReference type="Proteomes" id="UP001500936"/>
    </source>
</evidence>
<organism evidence="1 2">
    <name type="scientific">Nibrella viscosa</name>
    <dbReference type="NCBI Taxonomy" id="1084524"/>
    <lineage>
        <taxon>Bacteria</taxon>
        <taxon>Pseudomonadati</taxon>
        <taxon>Bacteroidota</taxon>
        <taxon>Cytophagia</taxon>
        <taxon>Cytophagales</taxon>
        <taxon>Spirosomataceae</taxon>
        <taxon>Nibrella</taxon>
    </lineage>
</organism>
<dbReference type="EMBL" id="BAABHB010000001">
    <property type="protein sequence ID" value="GAA4398233.1"/>
    <property type="molecule type" value="Genomic_DNA"/>
</dbReference>
<reference evidence="2" key="1">
    <citation type="journal article" date="2019" name="Int. J. Syst. Evol. Microbiol.">
        <title>The Global Catalogue of Microorganisms (GCM) 10K type strain sequencing project: providing services to taxonomists for standard genome sequencing and annotation.</title>
        <authorList>
            <consortium name="The Broad Institute Genomics Platform"/>
            <consortium name="The Broad Institute Genome Sequencing Center for Infectious Disease"/>
            <person name="Wu L."/>
            <person name="Ma J."/>
        </authorList>
    </citation>
    <scope>NUCLEOTIDE SEQUENCE [LARGE SCALE GENOMIC DNA]</scope>
    <source>
        <strain evidence="2">JCM 17925</strain>
    </source>
</reference>
<protein>
    <submittedName>
        <fullName evidence="1">Uncharacterized protein</fullName>
    </submittedName>
</protein>
<dbReference type="RefSeq" id="WP_345264303.1">
    <property type="nucleotide sequence ID" value="NZ_BAABHB010000001.1"/>
</dbReference>
<comment type="caution">
    <text evidence="1">The sequence shown here is derived from an EMBL/GenBank/DDBJ whole genome shotgun (WGS) entry which is preliminary data.</text>
</comment>